<comment type="caution">
    <text evidence="2">The sequence shown here is derived from an EMBL/GenBank/DDBJ whole genome shotgun (WGS) entry which is preliminary data.</text>
</comment>
<evidence type="ECO:0000256" key="1">
    <source>
        <dbReference type="SAM" id="Phobius"/>
    </source>
</evidence>
<dbReference type="RefSeq" id="WP_127123328.1">
    <property type="nucleotide sequence ID" value="NZ_BHXQ01000005.1"/>
</dbReference>
<name>A0A401UCQ7_9BACT</name>
<organism evidence="2 3">
    <name type="scientific">Chryseotalea sanaruensis</name>
    <dbReference type="NCBI Taxonomy" id="2482724"/>
    <lineage>
        <taxon>Bacteria</taxon>
        <taxon>Pseudomonadati</taxon>
        <taxon>Bacteroidota</taxon>
        <taxon>Cytophagia</taxon>
        <taxon>Cytophagales</taxon>
        <taxon>Chryseotaleaceae</taxon>
        <taxon>Chryseotalea</taxon>
    </lineage>
</organism>
<dbReference type="AlphaFoldDB" id="A0A401UCQ7"/>
<dbReference type="Proteomes" id="UP000288227">
    <property type="component" value="Unassembled WGS sequence"/>
</dbReference>
<evidence type="ECO:0000313" key="2">
    <source>
        <dbReference type="EMBL" id="GCC52675.1"/>
    </source>
</evidence>
<keyword evidence="1" id="KW-0472">Membrane</keyword>
<keyword evidence="1" id="KW-0812">Transmembrane</keyword>
<gene>
    <name evidence="2" type="ORF">SanaruYs_29130</name>
</gene>
<keyword evidence="1" id="KW-1133">Transmembrane helix</keyword>
<evidence type="ECO:0000313" key="3">
    <source>
        <dbReference type="Proteomes" id="UP000288227"/>
    </source>
</evidence>
<feature type="transmembrane region" description="Helical" evidence="1">
    <location>
        <begin position="75"/>
        <end position="93"/>
    </location>
</feature>
<feature type="transmembrane region" description="Helical" evidence="1">
    <location>
        <begin position="44"/>
        <end position="66"/>
    </location>
</feature>
<sequence length="132" mass="14207">MSNNQLTLTKALKAGLIAGIIGAGINNVWSLIASALGATIPAGFFMAVTISSILPVLIGAFLFFVFVRFVPKGKLIWLVLSIGFTLFSFYPVFTTPQLPDGTVLDSTFRLLAAPMHAFSGFLAIWGIPRWSK</sequence>
<feature type="transmembrane region" description="Helical" evidence="1">
    <location>
        <begin position="108"/>
        <end position="127"/>
    </location>
</feature>
<protein>
    <submittedName>
        <fullName evidence="2">Uncharacterized protein</fullName>
    </submittedName>
</protein>
<accession>A0A401UCQ7</accession>
<dbReference type="EMBL" id="BHXQ01000005">
    <property type="protein sequence ID" value="GCC52675.1"/>
    <property type="molecule type" value="Genomic_DNA"/>
</dbReference>
<feature type="transmembrane region" description="Helical" evidence="1">
    <location>
        <begin position="12"/>
        <end position="32"/>
    </location>
</feature>
<proteinExistence type="predicted"/>
<keyword evidence="3" id="KW-1185">Reference proteome</keyword>
<reference evidence="2 3" key="1">
    <citation type="submission" date="2018-11" db="EMBL/GenBank/DDBJ databases">
        <title>Chryseotalea sanarue gen. nov., sp., nov., a member of the family Cytophagaceae, isolated from a brackish lake in Hamamatsu Japan.</title>
        <authorList>
            <person name="Maejima Y."/>
            <person name="Iino T."/>
            <person name="Muraguchi Y."/>
            <person name="Fukuda K."/>
            <person name="Ohkuma M."/>
            <person name="Moriuchi R."/>
            <person name="Dohra H."/>
            <person name="Kimbara K."/>
            <person name="Shintani M."/>
        </authorList>
    </citation>
    <scope>NUCLEOTIDE SEQUENCE [LARGE SCALE GENOMIC DNA]</scope>
    <source>
        <strain evidence="2 3">Ys</strain>
    </source>
</reference>
<dbReference type="OrthoDB" id="1493946at2"/>